<dbReference type="PANTHER" id="PTHR47204">
    <property type="entry name" value="OS02G0168900 PROTEIN"/>
    <property type="match status" value="1"/>
</dbReference>
<protein>
    <submittedName>
        <fullName evidence="1">Uncharacterized protein</fullName>
    </submittedName>
</protein>
<dbReference type="PANTHER" id="PTHR47204:SF1">
    <property type="entry name" value="RIBONUCLEASE H2 SUBUNIT C"/>
    <property type="match status" value="1"/>
</dbReference>
<evidence type="ECO:0000313" key="2">
    <source>
        <dbReference type="Proteomes" id="UP001153620"/>
    </source>
</evidence>
<proteinExistence type="predicted"/>
<reference evidence="1" key="1">
    <citation type="submission" date="2022-01" db="EMBL/GenBank/DDBJ databases">
        <authorList>
            <person name="King R."/>
        </authorList>
    </citation>
    <scope>NUCLEOTIDE SEQUENCE</scope>
</reference>
<name>A0A9N9S430_9DIPT</name>
<dbReference type="Proteomes" id="UP001153620">
    <property type="component" value="Chromosome 3"/>
</dbReference>
<dbReference type="EMBL" id="OU895879">
    <property type="protein sequence ID" value="CAG9807791.1"/>
    <property type="molecule type" value="Genomic_DNA"/>
</dbReference>
<organism evidence="1 2">
    <name type="scientific">Chironomus riparius</name>
    <dbReference type="NCBI Taxonomy" id="315576"/>
    <lineage>
        <taxon>Eukaryota</taxon>
        <taxon>Metazoa</taxon>
        <taxon>Ecdysozoa</taxon>
        <taxon>Arthropoda</taxon>
        <taxon>Hexapoda</taxon>
        <taxon>Insecta</taxon>
        <taxon>Pterygota</taxon>
        <taxon>Neoptera</taxon>
        <taxon>Endopterygota</taxon>
        <taxon>Diptera</taxon>
        <taxon>Nematocera</taxon>
        <taxon>Chironomoidea</taxon>
        <taxon>Chironomidae</taxon>
        <taxon>Chironominae</taxon>
        <taxon>Chironomus</taxon>
    </lineage>
</organism>
<dbReference type="Pfam" id="PF08615">
    <property type="entry name" value="RNase_H2_suC"/>
    <property type="match status" value="1"/>
</dbReference>
<keyword evidence="2" id="KW-1185">Reference proteome</keyword>
<sequence>MSIKLQLTNDQLNSEEELKVHYVPAAVNNNGVIKIDEYFNNYTIEENGVSINALRIENKVPENMQGLIFRENEKLQIDDAERLLKLNGKFEKFMYWNYDKNPSENDAFRKAFHYLKLAEELHSEVKSLDET</sequence>
<dbReference type="OrthoDB" id="6222486at2759"/>
<reference evidence="1" key="2">
    <citation type="submission" date="2022-10" db="EMBL/GenBank/DDBJ databases">
        <authorList>
            <consortium name="ENA_rothamsted_submissions"/>
            <consortium name="culmorum"/>
            <person name="King R."/>
        </authorList>
    </citation>
    <scope>NUCLEOTIDE SEQUENCE</scope>
</reference>
<dbReference type="Gene3D" id="2.40.128.680">
    <property type="match status" value="1"/>
</dbReference>
<gene>
    <name evidence="1" type="ORF">CHIRRI_LOCUS10637</name>
</gene>
<evidence type="ECO:0000313" key="1">
    <source>
        <dbReference type="EMBL" id="CAG9807791.1"/>
    </source>
</evidence>
<dbReference type="GO" id="GO:0006401">
    <property type="term" value="P:RNA catabolic process"/>
    <property type="evidence" value="ECO:0007669"/>
    <property type="project" value="InterPro"/>
</dbReference>
<dbReference type="GO" id="GO:0032299">
    <property type="term" value="C:ribonuclease H2 complex"/>
    <property type="evidence" value="ECO:0007669"/>
    <property type="project" value="InterPro"/>
</dbReference>
<dbReference type="AlphaFoldDB" id="A0A9N9S430"/>
<accession>A0A9N9S430</accession>
<dbReference type="CDD" id="cd09271">
    <property type="entry name" value="RNase_H2-C"/>
    <property type="match status" value="1"/>
</dbReference>
<dbReference type="InterPro" id="IPR013924">
    <property type="entry name" value="RNase_H2_suC"/>
</dbReference>